<dbReference type="Pfam" id="PF00265">
    <property type="entry name" value="TK"/>
    <property type="match status" value="1"/>
</dbReference>
<dbReference type="SUPFAM" id="SSF52540">
    <property type="entry name" value="P-loop containing nucleoside triphosphate hydrolases"/>
    <property type="match status" value="1"/>
</dbReference>
<keyword evidence="5 10" id="KW-0547">Nucleotide-binding</keyword>
<comment type="catalytic activity">
    <reaction evidence="10">
        <text>thymidine + ATP = dTMP + ADP + H(+)</text>
        <dbReference type="Rhea" id="RHEA:19129"/>
        <dbReference type="ChEBI" id="CHEBI:15378"/>
        <dbReference type="ChEBI" id="CHEBI:17748"/>
        <dbReference type="ChEBI" id="CHEBI:30616"/>
        <dbReference type="ChEBI" id="CHEBI:63528"/>
        <dbReference type="ChEBI" id="CHEBI:456216"/>
        <dbReference type="EC" id="2.7.1.21"/>
    </reaction>
</comment>
<accession>A0A2M6W614</accession>
<evidence type="ECO:0000256" key="4">
    <source>
        <dbReference type="ARBA" id="ARBA00022679"/>
    </source>
</evidence>
<dbReference type="Proteomes" id="UP000231426">
    <property type="component" value="Unassembled WGS sequence"/>
</dbReference>
<protein>
    <recommendedName>
        <fullName evidence="2 10">Thymidine kinase</fullName>
        <ecNumber evidence="2 10">2.7.1.21</ecNumber>
    </recommendedName>
</protein>
<keyword evidence="6 10" id="KW-0418">Kinase</keyword>
<dbReference type="AlphaFoldDB" id="A0A2M6W614"/>
<comment type="caution">
    <text evidence="12">The sequence shown here is derived from an EMBL/GenBank/DDBJ whole genome shotgun (WGS) entry which is preliminary data.</text>
</comment>
<dbReference type="GO" id="GO:0005524">
    <property type="term" value="F:ATP binding"/>
    <property type="evidence" value="ECO:0007669"/>
    <property type="project" value="UniProtKB-KW"/>
</dbReference>
<dbReference type="PANTHER" id="PTHR11441">
    <property type="entry name" value="THYMIDINE KINASE"/>
    <property type="match status" value="1"/>
</dbReference>
<evidence type="ECO:0000256" key="11">
    <source>
        <dbReference type="RuleBase" id="RU004165"/>
    </source>
</evidence>
<dbReference type="GO" id="GO:0071897">
    <property type="term" value="P:DNA biosynthetic process"/>
    <property type="evidence" value="ECO:0007669"/>
    <property type="project" value="UniProtKB-KW"/>
</dbReference>
<comment type="similarity">
    <text evidence="1 11">Belongs to the thymidine kinase family.</text>
</comment>
<dbReference type="InterPro" id="IPR027417">
    <property type="entry name" value="P-loop_NTPase"/>
</dbReference>
<evidence type="ECO:0000256" key="6">
    <source>
        <dbReference type="ARBA" id="ARBA00022777"/>
    </source>
</evidence>
<evidence type="ECO:0000313" key="12">
    <source>
        <dbReference type="EMBL" id="PIT88221.1"/>
    </source>
</evidence>
<dbReference type="PANTHER" id="PTHR11441:SF0">
    <property type="entry name" value="THYMIDINE KINASE, CYTOSOLIC"/>
    <property type="match status" value="1"/>
</dbReference>
<dbReference type="PIRSF" id="PIRSF035805">
    <property type="entry name" value="TK_cell"/>
    <property type="match status" value="1"/>
</dbReference>
<dbReference type="GO" id="GO:0046104">
    <property type="term" value="P:thymidine metabolic process"/>
    <property type="evidence" value="ECO:0007669"/>
    <property type="project" value="TreeGrafter"/>
</dbReference>
<evidence type="ECO:0000256" key="9">
    <source>
        <dbReference type="PIRSR" id="PIRSR035805-2"/>
    </source>
</evidence>
<evidence type="ECO:0000313" key="13">
    <source>
        <dbReference type="Proteomes" id="UP000231426"/>
    </source>
</evidence>
<dbReference type="GO" id="GO:0004797">
    <property type="term" value="F:thymidine kinase activity"/>
    <property type="evidence" value="ECO:0007669"/>
    <property type="project" value="UniProtKB-EC"/>
</dbReference>
<organism evidence="12 13">
    <name type="scientific">Candidatus Magasanikbacteria bacterium CG10_big_fil_rev_8_21_14_0_10_36_32</name>
    <dbReference type="NCBI Taxonomy" id="1974646"/>
    <lineage>
        <taxon>Bacteria</taxon>
        <taxon>Candidatus Magasanikiibacteriota</taxon>
    </lineage>
</organism>
<evidence type="ECO:0000256" key="1">
    <source>
        <dbReference type="ARBA" id="ARBA00007587"/>
    </source>
</evidence>
<evidence type="ECO:0000256" key="2">
    <source>
        <dbReference type="ARBA" id="ARBA00012118"/>
    </source>
</evidence>
<proteinExistence type="inferred from homology"/>
<dbReference type="Gene3D" id="3.30.60.20">
    <property type="match status" value="1"/>
</dbReference>
<evidence type="ECO:0000256" key="10">
    <source>
        <dbReference type="RuleBase" id="RU000544"/>
    </source>
</evidence>
<feature type="active site" description="Proton acceptor" evidence="8">
    <location>
        <position position="79"/>
    </location>
</feature>
<keyword evidence="4 10" id="KW-0808">Transferase</keyword>
<evidence type="ECO:0000256" key="7">
    <source>
        <dbReference type="ARBA" id="ARBA00022840"/>
    </source>
</evidence>
<dbReference type="InterPro" id="IPR001267">
    <property type="entry name" value="Thymidine_kinase"/>
</dbReference>
<dbReference type="Gene3D" id="3.40.50.300">
    <property type="entry name" value="P-loop containing nucleotide triphosphate hydrolases"/>
    <property type="match status" value="1"/>
</dbReference>
<sequence>MIMDLTLIVGPMKSGKSFDLISYFAPLKYTDIPFVLYQPLRNQRDNQIWSRNGVEMNAKKVSSLAEALDSNFEVVGVDEFHMFEPSEVDVIEKLLSKGVKVVISGLDTDYRGEMFDIIKKLLELGPKEVRHKRAVCEVCKKPAAVHTQILSKGLPIMDNLPSVVPDDGTYEYKSVCRSCFIKNKK</sequence>
<gene>
    <name evidence="12" type="ORF">COU29_03055</name>
</gene>
<reference evidence="13" key="1">
    <citation type="submission" date="2017-09" db="EMBL/GenBank/DDBJ databases">
        <title>Depth-based differentiation of microbial function through sediment-hosted aquifers and enrichment of novel symbionts in the deep terrestrial subsurface.</title>
        <authorList>
            <person name="Probst A.J."/>
            <person name="Ladd B."/>
            <person name="Jarett J.K."/>
            <person name="Geller-Mcgrath D.E."/>
            <person name="Sieber C.M.K."/>
            <person name="Emerson J.B."/>
            <person name="Anantharaman K."/>
            <person name="Thomas B.C."/>
            <person name="Malmstrom R."/>
            <person name="Stieglmeier M."/>
            <person name="Klingl A."/>
            <person name="Woyke T."/>
            <person name="Ryan C.M."/>
            <person name="Banfield J.F."/>
        </authorList>
    </citation>
    <scope>NUCLEOTIDE SEQUENCE [LARGE SCALE GENOMIC DNA]</scope>
</reference>
<keyword evidence="3 10" id="KW-0237">DNA synthesis</keyword>
<keyword evidence="7 10" id="KW-0067">ATP-binding</keyword>
<evidence type="ECO:0000256" key="3">
    <source>
        <dbReference type="ARBA" id="ARBA00022634"/>
    </source>
</evidence>
<feature type="binding site" evidence="9">
    <location>
        <position position="172"/>
    </location>
    <ligand>
        <name>substrate</name>
    </ligand>
</feature>
<name>A0A2M6W614_9BACT</name>
<dbReference type="EC" id="2.7.1.21" evidence="2 10"/>
<evidence type="ECO:0000256" key="5">
    <source>
        <dbReference type="ARBA" id="ARBA00022741"/>
    </source>
</evidence>
<evidence type="ECO:0000256" key="8">
    <source>
        <dbReference type="PIRSR" id="PIRSR035805-1"/>
    </source>
</evidence>
<dbReference type="EMBL" id="PFBV01000004">
    <property type="protein sequence ID" value="PIT88221.1"/>
    <property type="molecule type" value="Genomic_DNA"/>
</dbReference>